<evidence type="ECO:0000313" key="3">
    <source>
        <dbReference type="EMBL" id="SFV59437.1"/>
    </source>
</evidence>
<dbReference type="PANTHER" id="PTHR42954:SF2">
    <property type="entry name" value="FE(2+) TRANSPORT PROTEIN A"/>
    <property type="match status" value="1"/>
</dbReference>
<dbReference type="InterPro" id="IPR052713">
    <property type="entry name" value="FeoA"/>
</dbReference>
<dbReference type="Pfam" id="PF04023">
    <property type="entry name" value="FeoA"/>
    <property type="match status" value="1"/>
</dbReference>
<dbReference type="PANTHER" id="PTHR42954">
    <property type="entry name" value="FE(2+) TRANSPORT PROTEIN A"/>
    <property type="match status" value="1"/>
</dbReference>
<feature type="domain" description="Ferrous iron transporter FeoA-like" evidence="2">
    <location>
        <begin position="2"/>
        <end position="74"/>
    </location>
</feature>
<dbReference type="InterPro" id="IPR008988">
    <property type="entry name" value="Transcriptional_repressor_C"/>
</dbReference>
<proteinExistence type="predicted"/>
<dbReference type="Gene3D" id="2.30.30.90">
    <property type="match status" value="1"/>
</dbReference>
<dbReference type="SUPFAM" id="SSF50037">
    <property type="entry name" value="C-terminal domain of transcriptional repressors"/>
    <property type="match status" value="1"/>
</dbReference>
<reference evidence="3" key="1">
    <citation type="submission" date="2016-10" db="EMBL/GenBank/DDBJ databases">
        <authorList>
            <person name="de Groot N.N."/>
        </authorList>
    </citation>
    <scope>NUCLEOTIDE SEQUENCE</scope>
</reference>
<accession>A0A1W1C141</accession>
<dbReference type="InterPro" id="IPR007167">
    <property type="entry name" value="Fe-transptr_FeoA-like"/>
</dbReference>
<gene>
    <name evidence="3" type="ORF">MNB_SM-7-91</name>
</gene>
<evidence type="ECO:0000256" key="1">
    <source>
        <dbReference type="ARBA" id="ARBA00023004"/>
    </source>
</evidence>
<organism evidence="3">
    <name type="scientific">hydrothermal vent metagenome</name>
    <dbReference type="NCBI Taxonomy" id="652676"/>
    <lineage>
        <taxon>unclassified sequences</taxon>
        <taxon>metagenomes</taxon>
        <taxon>ecological metagenomes</taxon>
    </lineage>
</organism>
<evidence type="ECO:0000259" key="2">
    <source>
        <dbReference type="SMART" id="SM00899"/>
    </source>
</evidence>
<dbReference type="EMBL" id="FPHB01000046">
    <property type="protein sequence ID" value="SFV59437.1"/>
    <property type="molecule type" value="Genomic_DNA"/>
</dbReference>
<keyword evidence="1" id="KW-0408">Iron</keyword>
<name>A0A1W1C141_9ZZZZ</name>
<sequence>MMSLVDLNIGDRAVVKKLHATSTLKHRFLSFGMIKGADVRVLAVAPAKNTIEIEVGKMKIALRKEEAKTVEVERI</sequence>
<dbReference type="GO" id="GO:0046914">
    <property type="term" value="F:transition metal ion binding"/>
    <property type="evidence" value="ECO:0007669"/>
    <property type="project" value="InterPro"/>
</dbReference>
<dbReference type="InterPro" id="IPR038157">
    <property type="entry name" value="FeoA_core_dom"/>
</dbReference>
<dbReference type="SMART" id="SM00899">
    <property type="entry name" value="FeoA"/>
    <property type="match status" value="1"/>
</dbReference>
<dbReference type="AlphaFoldDB" id="A0A1W1C141"/>
<protein>
    <submittedName>
        <fullName evidence="3">Ferrous iron transport protein A, putative</fullName>
    </submittedName>
</protein>